<dbReference type="GO" id="GO:0000166">
    <property type="term" value="F:nucleotide binding"/>
    <property type="evidence" value="ECO:0007669"/>
    <property type="project" value="InterPro"/>
</dbReference>
<organism evidence="4 5">
    <name type="scientific">Diplogelasinospora grovesii</name>
    <dbReference type="NCBI Taxonomy" id="303347"/>
    <lineage>
        <taxon>Eukaryota</taxon>
        <taxon>Fungi</taxon>
        <taxon>Dikarya</taxon>
        <taxon>Ascomycota</taxon>
        <taxon>Pezizomycotina</taxon>
        <taxon>Sordariomycetes</taxon>
        <taxon>Sordariomycetidae</taxon>
        <taxon>Sordariales</taxon>
        <taxon>Diplogelasinosporaceae</taxon>
        <taxon>Diplogelasinospora</taxon>
    </lineage>
</organism>
<evidence type="ECO:0000313" key="4">
    <source>
        <dbReference type="EMBL" id="KAK3941817.1"/>
    </source>
</evidence>
<dbReference type="InterPro" id="IPR036291">
    <property type="entry name" value="NAD(P)-bd_dom_sf"/>
</dbReference>
<dbReference type="PANTHER" id="PTHR43377:SF12">
    <property type="entry name" value="BINDING ROSSMANN FOLD OXIDOREDUCTASE, PUTATIVE (AFU_ORTHOLOGUE AFUA_3G11840)-RELATED"/>
    <property type="match status" value="1"/>
</dbReference>
<feature type="domain" description="Gfo/Idh/MocA-like oxidoreductase N-terminal" evidence="2">
    <location>
        <begin position="44"/>
        <end position="180"/>
    </location>
</feature>
<dbReference type="Pfam" id="PF01408">
    <property type="entry name" value="GFO_IDH_MocA"/>
    <property type="match status" value="1"/>
</dbReference>
<feature type="compositionally biased region" description="Pro residues" evidence="1">
    <location>
        <begin position="31"/>
        <end position="40"/>
    </location>
</feature>
<evidence type="ECO:0000256" key="1">
    <source>
        <dbReference type="SAM" id="MobiDB-lite"/>
    </source>
</evidence>
<dbReference type="Proteomes" id="UP001303473">
    <property type="component" value="Unassembled WGS sequence"/>
</dbReference>
<sequence length="574" mass="62815">MSALKKLIFPQPANVSTSAPASDAEPEENLLPPPRPPMSASPPRILIIGAGSRGRAYARAIISSCNGFVVAVAEPDDYKRTQFGRTMIWGVEEPPAEGAAFHGWRDFVEYETKRRARVRAGEPNVPAGIDAAFVCVLDEMHREVVVALTELGGLHIMCEKPLATSLQDCVDMYGALRSNKSGTGEQMLFSIGHVLRYSPHNMLLRKLLLEDRVIGDVLSVAHTEPVGWWHFTHSYVRGNWRRESTTAPSLLTKSCHDIDVLLWLLCSPPSCSESSQASSAPPHLPSAVSSTGGLQYFKRTRKPLAAGKATNCLSCPIEDSCKYSAKRIYVGGELAGLGSANTHWPVSIVVPDIESYSGGDAAREALLSELARDYDEGMPDSQIAQRNWFGRCVYESDNDVCDEQVVTITWDEDPLPALPSATAAESALVSDPMRGRGAKTATFHMVAHTKKICDRYTHLYGVDGEIYADSTTITVQDFRTGQTTTHRPRLESLGHGGGDAGLARQFVLAVDKVKNHGWATDKAQKELIGCTLEEVIRSHALVFCAEEARKGKKVVDWSDWWAREVEQNLAELSA</sequence>
<dbReference type="PANTHER" id="PTHR43377">
    <property type="entry name" value="BILIVERDIN REDUCTASE A"/>
    <property type="match status" value="1"/>
</dbReference>
<comment type="caution">
    <text evidence="4">The sequence shown here is derived from an EMBL/GenBank/DDBJ whole genome shotgun (WGS) entry which is preliminary data.</text>
</comment>
<dbReference type="Gene3D" id="3.40.50.720">
    <property type="entry name" value="NAD(P)-binding Rossmann-like Domain"/>
    <property type="match status" value="1"/>
</dbReference>
<dbReference type="SUPFAM" id="SSF51735">
    <property type="entry name" value="NAD(P)-binding Rossmann-fold domains"/>
    <property type="match status" value="1"/>
</dbReference>
<protein>
    <submittedName>
        <fullName evidence="4">1,5-anhydro-D-fructose reductase</fullName>
    </submittedName>
</protein>
<evidence type="ECO:0000259" key="3">
    <source>
        <dbReference type="Pfam" id="PF02894"/>
    </source>
</evidence>
<dbReference type="EMBL" id="MU853779">
    <property type="protein sequence ID" value="KAK3941817.1"/>
    <property type="molecule type" value="Genomic_DNA"/>
</dbReference>
<evidence type="ECO:0000313" key="5">
    <source>
        <dbReference type="Proteomes" id="UP001303473"/>
    </source>
</evidence>
<gene>
    <name evidence="4" type="ORF">QBC46DRAFT_88879</name>
</gene>
<feature type="region of interest" description="Disordered" evidence="1">
    <location>
        <begin position="9"/>
        <end position="42"/>
    </location>
</feature>
<dbReference type="InterPro" id="IPR051450">
    <property type="entry name" value="Gfo/Idh/MocA_Oxidoreductases"/>
</dbReference>
<dbReference type="SUPFAM" id="SSF55347">
    <property type="entry name" value="Glyceraldehyde-3-phosphate dehydrogenase-like, C-terminal domain"/>
    <property type="match status" value="1"/>
</dbReference>
<dbReference type="Pfam" id="PF02894">
    <property type="entry name" value="GFO_IDH_MocA_C"/>
    <property type="match status" value="1"/>
</dbReference>
<dbReference type="AlphaFoldDB" id="A0AAN6NDM4"/>
<name>A0AAN6NDM4_9PEZI</name>
<keyword evidence="5" id="KW-1185">Reference proteome</keyword>
<reference evidence="5" key="1">
    <citation type="journal article" date="2023" name="Mol. Phylogenet. Evol.">
        <title>Genome-scale phylogeny and comparative genomics of the fungal order Sordariales.</title>
        <authorList>
            <person name="Hensen N."/>
            <person name="Bonometti L."/>
            <person name="Westerberg I."/>
            <person name="Brannstrom I.O."/>
            <person name="Guillou S."/>
            <person name="Cros-Aarteil S."/>
            <person name="Calhoun S."/>
            <person name="Haridas S."/>
            <person name="Kuo A."/>
            <person name="Mondo S."/>
            <person name="Pangilinan J."/>
            <person name="Riley R."/>
            <person name="LaButti K."/>
            <person name="Andreopoulos B."/>
            <person name="Lipzen A."/>
            <person name="Chen C."/>
            <person name="Yan M."/>
            <person name="Daum C."/>
            <person name="Ng V."/>
            <person name="Clum A."/>
            <person name="Steindorff A."/>
            <person name="Ohm R.A."/>
            <person name="Martin F."/>
            <person name="Silar P."/>
            <person name="Natvig D.O."/>
            <person name="Lalanne C."/>
            <person name="Gautier V."/>
            <person name="Ament-Velasquez S.L."/>
            <person name="Kruys A."/>
            <person name="Hutchinson M.I."/>
            <person name="Powell A.J."/>
            <person name="Barry K."/>
            <person name="Miller A.N."/>
            <person name="Grigoriev I.V."/>
            <person name="Debuchy R."/>
            <person name="Gladieux P."/>
            <person name="Hiltunen Thoren M."/>
            <person name="Johannesson H."/>
        </authorList>
    </citation>
    <scope>NUCLEOTIDE SEQUENCE [LARGE SCALE GENOMIC DNA]</scope>
    <source>
        <strain evidence="5">CBS 340.73</strain>
    </source>
</reference>
<dbReference type="Gene3D" id="3.30.360.10">
    <property type="entry name" value="Dihydrodipicolinate Reductase, domain 2"/>
    <property type="match status" value="1"/>
</dbReference>
<dbReference type="InterPro" id="IPR004104">
    <property type="entry name" value="Gfo/Idh/MocA-like_OxRdtase_C"/>
</dbReference>
<proteinExistence type="predicted"/>
<accession>A0AAN6NDM4</accession>
<evidence type="ECO:0000259" key="2">
    <source>
        <dbReference type="Pfam" id="PF01408"/>
    </source>
</evidence>
<feature type="domain" description="Gfo/Idh/MocA-like oxidoreductase C-terminal" evidence="3">
    <location>
        <begin position="208"/>
        <end position="275"/>
    </location>
</feature>
<dbReference type="InterPro" id="IPR000683">
    <property type="entry name" value="Gfo/Idh/MocA-like_OxRdtase_N"/>
</dbReference>